<evidence type="ECO:0000313" key="2">
    <source>
        <dbReference type="EMBL" id="KAH7230030.1"/>
    </source>
</evidence>
<comment type="caution">
    <text evidence="2">The sequence shown here is derived from an EMBL/GenBank/DDBJ whole genome shotgun (WGS) entry which is preliminary data.</text>
</comment>
<keyword evidence="1" id="KW-0732">Signal</keyword>
<name>A0A9P9G0U1_FUSSL</name>
<evidence type="ECO:0008006" key="4">
    <source>
        <dbReference type="Google" id="ProtNLM"/>
    </source>
</evidence>
<gene>
    <name evidence="2" type="ORF">B0J15DRAFT_227881</name>
</gene>
<proteinExistence type="predicted"/>
<organism evidence="2 3">
    <name type="scientific">Fusarium solani</name>
    <name type="common">Filamentous fungus</name>
    <dbReference type="NCBI Taxonomy" id="169388"/>
    <lineage>
        <taxon>Eukaryota</taxon>
        <taxon>Fungi</taxon>
        <taxon>Dikarya</taxon>
        <taxon>Ascomycota</taxon>
        <taxon>Pezizomycotina</taxon>
        <taxon>Sordariomycetes</taxon>
        <taxon>Hypocreomycetidae</taxon>
        <taxon>Hypocreales</taxon>
        <taxon>Nectriaceae</taxon>
        <taxon>Fusarium</taxon>
        <taxon>Fusarium solani species complex</taxon>
    </lineage>
</organism>
<dbReference type="Proteomes" id="UP000736672">
    <property type="component" value="Unassembled WGS sequence"/>
</dbReference>
<dbReference type="EMBL" id="JAGTJS010000041">
    <property type="protein sequence ID" value="KAH7230030.1"/>
    <property type="molecule type" value="Genomic_DNA"/>
</dbReference>
<protein>
    <recommendedName>
        <fullName evidence="4">Secreted protein</fullName>
    </recommendedName>
</protein>
<feature type="signal peptide" evidence="1">
    <location>
        <begin position="1"/>
        <end position="21"/>
    </location>
</feature>
<dbReference type="OrthoDB" id="5019774at2759"/>
<evidence type="ECO:0000313" key="3">
    <source>
        <dbReference type="Proteomes" id="UP000736672"/>
    </source>
</evidence>
<feature type="chain" id="PRO_5040429977" description="Secreted protein" evidence="1">
    <location>
        <begin position="22"/>
        <end position="161"/>
    </location>
</feature>
<dbReference type="AlphaFoldDB" id="A0A9P9G0U1"/>
<evidence type="ECO:0000256" key="1">
    <source>
        <dbReference type="SAM" id="SignalP"/>
    </source>
</evidence>
<accession>A0A9P9G0U1</accession>
<reference evidence="2" key="1">
    <citation type="journal article" date="2021" name="Nat. Commun.">
        <title>Genetic determinants of endophytism in the Arabidopsis root mycobiome.</title>
        <authorList>
            <person name="Mesny F."/>
            <person name="Miyauchi S."/>
            <person name="Thiergart T."/>
            <person name="Pickel B."/>
            <person name="Atanasova L."/>
            <person name="Karlsson M."/>
            <person name="Huettel B."/>
            <person name="Barry K.W."/>
            <person name="Haridas S."/>
            <person name="Chen C."/>
            <person name="Bauer D."/>
            <person name="Andreopoulos W."/>
            <person name="Pangilinan J."/>
            <person name="LaButti K."/>
            <person name="Riley R."/>
            <person name="Lipzen A."/>
            <person name="Clum A."/>
            <person name="Drula E."/>
            <person name="Henrissat B."/>
            <person name="Kohler A."/>
            <person name="Grigoriev I.V."/>
            <person name="Martin F.M."/>
            <person name="Hacquard S."/>
        </authorList>
    </citation>
    <scope>NUCLEOTIDE SEQUENCE</scope>
    <source>
        <strain evidence="2">FSSC 5 MPI-SDFR-AT-0091</strain>
    </source>
</reference>
<sequence length="161" mass="16952">MIFNKVLLAVAALAFPVYTNADAVNVADVSTVNADVELVERASGAIYLTDLGYAVGCGARNPCCIPSCQIRISNVLGCANGKVLKAGFCKTWKGGDWGIEGCPGYQLHWQTWGQTAEVSGTSHMIVKHSGKTMSFDVHSCSTPRNIGSCAYNGGGCKATAW</sequence>
<keyword evidence="3" id="KW-1185">Reference proteome</keyword>